<proteinExistence type="predicted"/>
<dbReference type="EMBL" id="AACI03001976">
    <property type="protein sequence ID" value="EJT41678.1"/>
    <property type="molecule type" value="Genomic_DNA"/>
</dbReference>
<sequence length="67" mass="7872">MDGSNGDTLNSLEWVVRLHIKRILVDPNRCPYRKRCKWYASHCQISNILLHTCISSMLDMHIHLIKP</sequence>
<protein>
    <submittedName>
        <fullName evidence="1">Uncharacterized protein</fullName>
    </submittedName>
</protein>
<dbReference type="Proteomes" id="UP000002753">
    <property type="component" value="Unassembled WGS sequence"/>
</dbReference>
<evidence type="ECO:0000313" key="1">
    <source>
        <dbReference type="EMBL" id="EJT41678.1"/>
    </source>
</evidence>
<evidence type="ECO:0000313" key="2">
    <source>
        <dbReference type="Proteomes" id="UP000002753"/>
    </source>
</evidence>
<dbReference type="HOGENOM" id="CLU_2813862_0_0_1"/>
<accession>J5P9C6</accession>
<reference evidence="1 2" key="1">
    <citation type="journal article" date="2003" name="Science">
        <title>Finding functional features in Saccharomyces genomes by phylogenetic footprinting.</title>
        <authorList>
            <person name="Cliften P.F."/>
            <person name="Sudarsanam P."/>
            <person name="Desikan A."/>
            <person name="Fulton L."/>
            <person name="Fulton B."/>
            <person name="Majors J."/>
            <person name="Waterston R."/>
            <person name="Cohen B.A."/>
            <person name="Johnston M."/>
        </authorList>
    </citation>
    <scope>NUCLEOTIDE SEQUENCE [LARGE SCALE GENOMIC DNA]</scope>
    <source>
        <strain evidence="2">ATCC MYA-4449 / AS 2.2408 / CBS 8840 / NBRC 1802 / NCYC 2889</strain>
    </source>
</reference>
<keyword evidence="2" id="KW-1185">Reference proteome</keyword>
<organism evidence="1 2">
    <name type="scientific">Saccharomyces kudriavzevii (strain ATCC MYA-4449 / AS 2.2408 / CBS 8840 / NBRC 1802 / NCYC 2889)</name>
    <name type="common">Yeast</name>
    <dbReference type="NCBI Taxonomy" id="226230"/>
    <lineage>
        <taxon>Eukaryota</taxon>
        <taxon>Fungi</taxon>
        <taxon>Dikarya</taxon>
        <taxon>Ascomycota</taxon>
        <taxon>Saccharomycotina</taxon>
        <taxon>Saccharomycetes</taxon>
        <taxon>Saccharomycetales</taxon>
        <taxon>Saccharomycetaceae</taxon>
        <taxon>Saccharomyces</taxon>
    </lineage>
</organism>
<name>J5P9C6_SACK1</name>
<gene>
    <name evidence="1" type="ORF">SKUD_188903</name>
</gene>
<dbReference type="AlphaFoldDB" id="J5P9C6"/>
<comment type="caution">
    <text evidence="1">The sequence shown here is derived from an EMBL/GenBank/DDBJ whole genome shotgun (WGS) entry which is preliminary data.</text>
</comment>
<reference evidence="2" key="2">
    <citation type="journal article" date="2011" name="G3 (Bethesda)">
        <title>The awesome power of yeast evolutionary genetics: New genome sequences and strain resources for the Saccharomyces sensu stricto genus.</title>
        <authorList>
            <person name="Scannell D.R."/>
            <person name="Zill O.A."/>
            <person name="Rokas A."/>
            <person name="Payen C."/>
            <person name="Dunham M.J."/>
            <person name="Eisen M.B."/>
            <person name="Rine J."/>
            <person name="Johnston M."/>
            <person name="Hittinger C.T."/>
        </authorList>
    </citation>
    <scope>GENOME REANNOTATION</scope>
    <source>
        <strain evidence="2">ATCC MYA-4449 / AS 2.2408 / CBS 8840 / NBRC 1802 / NCYC 2889</strain>
    </source>
</reference>